<organism evidence="6 7">
    <name type="scientific">Altericroceibacterium indicum</name>
    <dbReference type="NCBI Taxonomy" id="374177"/>
    <lineage>
        <taxon>Bacteria</taxon>
        <taxon>Pseudomonadati</taxon>
        <taxon>Pseudomonadota</taxon>
        <taxon>Alphaproteobacteria</taxon>
        <taxon>Sphingomonadales</taxon>
        <taxon>Erythrobacteraceae</taxon>
        <taxon>Altericroceibacterium</taxon>
    </lineage>
</organism>
<dbReference type="SUPFAM" id="SSF55781">
    <property type="entry name" value="GAF domain-like"/>
    <property type="match status" value="1"/>
</dbReference>
<keyword evidence="1" id="KW-0805">Transcription regulation</keyword>
<dbReference type="SUPFAM" id="SSF46785">
    <property type="entry name" value="Winged helix' DNA-binding domain"/>
    <property type="match status" value="1"/>
</dbReference>
<dbReference type="InterPro" id="IPR036390">
    <property type="entry name" value="WH_DNA-bd_sf"/>
</dbReference>
<dbReference type="PROSITE" id="PS51077">
    <property type="entry name" value="HTH_ICLR"/>
    <property type="match status" value="1"/>
</dbReference>
<dbReference type="EMBL" id="WTYQ01000003">
    <property type="protein sequence ID" value="MXP26099.1"/>
    <property type="molecule type" value="Genomic_DNA"/>
</dbReference>
<dbReference type="AlphaFoldDB" id="A0A845A9S7"/>
<accession>A0A845A9S7</accession>
<evidence type="ECO:0000256" key="1">
    <source>
        <dbReference type="ARBA" id="ARBA00023015"/>
    </source>
</evidence>
<sequence>MHMLNAENGETIAMWNNHSTRRFFAREDRYVNNAPSGSAGRLIHLLKLIATGPHVFSLSALAERAQLPASTVHRLLKELMQAGFVERGTGQLYRPGRELHRMASQLVAKFDLIRSARPFLDDLVEKWRETAVLCAYSPVNRNAVIADTIATPHPLRFTVEAGREISLPWGALGRAILAFLPAGEIEAVIREAKFGPLSGKPRSPRALIEADLDQIRQQHYSRFYDPENDIAGIASPIFGSNGEVLGCIGVTMPSNRYQRHLEDDLAIATLEAAQHISELAAIAYS</sequence>
<dbReference type="OrthoDB" id="31778at2"/>
<dbReference type="InterPro" id="IPR005471">
    <property type="entry name" value="Tscrpt_reg_IclR_N"/>
</dbReference>
<reference evidence="6 7" key="1">
    <citation type="submission" date="2019-12" db="EMBL/GenBank/DDBJ databases">
        <title>Genomic-based taxomic classification of the family Erythrobacteraceae.</title>
        <authorList>
            <person name="Xu L."/>
        </authorList>
    </citation>
    <scope>NUCLEOTIDE SEQUENCE [LARGE SCALE GENOMIC DNA]</scope>
    <source>
        <strain evidence="6 7">DSM 18604</strain>
    </source>
</reference>
<feature type="domain" description="IclR-ED" evidence="5">
    <location>
        <begin position="98"/>
        <end position="282"/>
    </location>
</feature>
<feature type="domain" description="HTH iclR-type" evidence="4">
    <location>
        <begin position="36"/>
        <end position="97"/>
    </location>
</feature>
<name>A0A845A9S7_9SPHN</name>
<keyword evidence="3" id="KW-0804">Transcription</keyword>
<proteinExistence type="predicted"/>
<evidence type="ECO:0000313" key="6">
    <source>
        <dbReference type="EMBL" id="MXP26099.1"/>
    </source>
</evidence>
<dbReference type="InterPro" id="IPR014757">
    <property type="entry name" value="Tscrpt_reg_IclR_C"/>
</dbReference>
<dbReference type="GO" id="GO:0003677">
    <property type="term" value="F:DNA binding"/>
    <property type="evidence" value="ECO:0007669"/>
    <property type="project" value="UniProtKB-KW"/>
</dbReference>
<dbReference type="InterPro" id="IPR029016">
    <property type="entry name" value="GAF-like_dom_sf"/>
</dbReference>
<evidence type="ECO:0000259" key="5">
    <source>
        <dbReference type="PROSITE" id="PS51078"/>
    </source>
</evidence>
<dbReference type="Proteomes" id="UP000460561">
    <property type="component" value="Unassembled WGS sequence"/>
</dbReference>
<dbReference type="Gene3D" id="1.10.10.10">
    <property type="entry name" value="Winged helix-like DNA-binding domain superfamily/Winged helix DNA-binding domain"/>
    <property type="match status" value="1"/>
</dbReference>
<keyword evidence="7" id="KW-1185">Reference proteome</keyword>
<dbReference type="Pfam" id="PF01614">
    <property type="entry name" value="IclR_C"/>
    <property type="match status" value="1"/>
</dbReference>
<protein>
    <submittedName>
        <fullName evidence="6">Helix-turn-helix domain-containing protein</fullName>
    </submittedName>
</protein>
<dbReference type="PANTHER" id="PTHR30136:SF24">
    <property type="entry name" value="HTH-TYPE TRANSCRIPTIONAL REPRESSOR ALLR"/>
    <property type="match status" value="1"/>
</dbReference>
<dbReference type="GO" id="GO:0003700">
    <property type="term" value="F:DNA-binding transcription factor activity"/>
    <property type="evidence" value="ECO:0007669"/>
    <property type="project" value="TreeGrafter"/>
</dbReference>
<evidence type="ECO:0000259" key="4">
    <source>
        <dbReference type="PROSITE" id="PS51077"/>
    </source>
</evidence>
<dbReference type="GO" id="GO:0045892">
    <property type="term" value="P:negative regulation of DNA-templated transcription"/>
    <property type="evidence" value="ECO:0007669"/>
    <property type="project" value="TreeGrafter"/>
</dbReference>
<dbReference type="SMART" id="SM00346">
    <property type="entry name" value="HTH_ICLR"/>
    <property type="match status" value="1"/>
</dbReference>
<comment type="caution">
    <text evidence="6">The sequence shown here is derived from an EMBL/GenBank/DDBJ whole genome shotgun (WGS) entry which is preliminary data.</text>
</comment>
<dbReference type="Gene3D" id="3.30.450.40">
    <property type="match status" value="1"/>
</dbReference>
<dbReference type="InterPro" id="IPR036388">
    <property type="entry name" value="WH-like_DNA-bd_sf"/>
</dbReference>
<dbReference type="CDD" id="cd00090">
    <property type="entry name" value="HTH_ARSR"/>
    <property type="match status" value="1"/>
</dbReference>
<dbReference type="PROSITE" id="PS51078">
    <property type="entry name" value="ICLR_ED"/>
    <property type="match status" value="1"/>
</dbReference>
<dbReference type="Pfam" id="PF09339">
    <property type="entry name" value="HTH_IclR"/>
    <property type="match status" value="1"/>
</dbReference>
<evidence type="ECO:0000313" key="7">
    <source>
        <dbReference type="Proteomes" id="UP000460561"/>
    </source>
</evidence>
<dbReference type="InterPro" id="IPR011991">
    <property type="entry name" value="ArsR-like_HTH"/>
</dbReference>
<evidence type="ECO:0000256" key="3">
    <source>
        <dbReference type="ARBA" id="ARBA00023163"/>
    </source>
</evidence>
<keyword evidence="2" id="KW-0238">DNA-binding</keyword>
<evidence type="ECO:0000256" key="2">
    <source>
        <dbReference type="ARBA" id="ARBA00023125"/>
    </source>
</evidence>
<gene>
    <name evidence="6" type="ORF">GRI39_08630</name>
</gene>
<dbReference type="InterPro" id="IPR050707">
    <property type="entry name" value="HTH_MetabolicPath_Reg"/>
</dbReference>
<dbReference type="PANTHER" id="PTHR30136">
    <property type="entry name" value="HELIX-TURN-HELIX TRANSCRIPTIONAL REGULATOR, ICLR FAMILY"/>
    <property type="match status" value="1"/>
</dbReference>